<proteinExistence type="predicted"/>
<feature type="region of interest" description="Disordered" evidence="3">
    <location>
        <begin position="118"/>
        <end position="144"/>
    </location>
</feature>
<feature type="compositionally biased region" description="Gly residues" evidence="3">
    <location>
        <begin position="338"/>
        <end position="352"/>
    </location>
</feature>
<feature type="compositionally biased region" description="Basic residues" evidence="3">
    <location>
        <begin position="362"/>
        <end position="374"/>
    </location>
</feature>
<evidence type="ECO:0000313" key="5">
    <source>
        <dbReference type="EMBL" id="KAF9075045.1"/>
    </source>
</evidence>
<dbReference type="Gene3D" id="3.30.70.330">
    <property type="match status" value="2"/>
</dbReference>
<dbReference type="Pfam" id="PF00076">
    <property type="entry name" value="RRM_1"/>
    <property type="match status" value="1"/>
</dbReference>
<feature type="compositionally biased region" description="Gly residues" evidence="3">
    <location>
        <begin position="410"/>
        <end position="419"/>
    </location>
</feature>
<comment type="caution">
    <text evidence="5">The sequence shown here is derived from an EMBL/GenBank/DDBJ whole genome shotgun (WGS) entry which is preliminary data.</text>
</comment>
<feature type="compositionally biased region" description="Pro residues" evidence="3">
    <location>
        <begin position="464"/>
        <end position="474"/>
    </location>
</feature>
<feature type="compositionally biased region" description="Low complexity" evidence="3">
    <location>
        <begin position="513"/>
        <end position="532"/>
    </location>
</feature>
<reference evidence="5" key="1">
    <citation type="submission" date="2020-11" db="EMBL/GenBank/DDBJ databases">
        <authorList>
            <consortium name="DOE Joint Genome Institute"/>
            <person name="Ahrendt S."/>
            <person name="Riley R."/>
            <person name="Andreopoulos W."/>
            <person name="Labutti K."/>
            <person name="Pangilinan J."/>
            <person name="Ruiz-Duenas F.J."/>
            <person name="Barrasa J.M."/>
            <person name="Sanchez-Garcia M."/>
            <person name="Camarero S."/>
            <person name="Miyauchi S."/>
            <person name="Serrano A."/>
            <person name="Linde D."/>
            <person name="Babiker R."/>
            <person name="Drula E."/>
            <person name="Ayuso-Fernandez I."/>
            <person name="Pacheco R."/>
            <person name="Padilla G."/>
            <person name="Ferreira P."/>
            <person name="Barriuso J."/>
            <person name="Kellner H."/>
            <person name="Castanera R."/>
            <person name="Alfaro M."/>
            <person name="Ramirez L."/>
            <person name="Pisabarro A.G."/>
            <person name="Kuo A."/>
            <person name="Tritt A."/>
            <person name="Lipzen A."/>
            <person name="He G."/>
            <person name="Yan M."/>
            <person name="Ng V."/>
            <person name="Cullen D."/>
            <person name="Martin F."/>
            <person name="Rosso M.-N."/>
            <person name="Henrissat B."/>
            <person name="Hibbett D."/>
            <person name="Martinez A.T."/>
            <person name="Grigoriev I.V."/>
        </authorList>
    </citation>
    <scope>NUCLEOTIDE SEQUENCE</scope>
    <source>
        <strain evidence="5">AH 40177</strain>
    </source>
</reference>
<dbReference type="PROSITE" id="PS50102">
    <property type="entry name" value="RRM"/>
    <property type="match status" value="1"/>
</dbReference>
<feature type="domain" description="RRM" evidence="4">
    <location>
        <begin position="159"/>
        <end position="232"/>
    </location>
</feature>
<dbReference type="OrthoDB" id="439808at2759"/>
<accession>A0A9P5UCE3</accession>
<feature type="compositionally biased region" description="Gly residues" evidence="3">
    <location>
        <begin position="29"/>
        <end position="62"/>
    </location>
</feature>
<dbReference type="PANTHER" id="PTHR23189">
    <property type="entry name" value="RNA RECOGNITION MOTIF-CONTAINING"/>
    <property type="match status" value="1"/>
</dbReference>
<feature type="region of interest" description="Disordered" evidence="3">
    <location>
        <begin position="1"/>
        <end position="66"/>
    </location>
</feature>
<keyword evidence="1 2" id="KW-0694">RNA-binding</keyword>
<keyword evidence="6" id="KW-1185">Reference proteome</keyword>
<feature type="compositionally biased region" description="Low complexity" evidence="3">
    <location>
        <begin position="561"/>
        <end position="576"/>
    </location>
</feature>
<feature type="region of interest" description="Disordered" evidence="3">
    <location>
        <begin position="321"/>
        <end position="600"/>
    </location>
</feature>
<evidence type="ECO:0000256" key="3">
    <source>
        <dbReference type="SAM" id="MobiDB-lite"/>
    </source>
</evidence>
<dbReference type="InterPro" id="IPR034453">
    <property type="entry name" value="MEI2-like_RRM1"/>
</dbReference>
<dbReference type="InterPro" id="IPR012677">
    <property type="entry name" value="Nucleotide-bd_a/b_plait_sf"/>
</dbReference>
<dbReference type="CDD" id="cd12524">
    <property type="entry name" value="RRM1_MEI2_like"/>
    <property type="match status" value="1"/>
</dbReference>
<dbReference type="Proteomes" id="UP000772434">
    <property type="component" value="Unassembled WGS sequence"/>
</dbReference>
<name>A0A9P5UCE3_9AGAR</name>
<dbReference type="AlphaFoldDB" id="A0A9P5UCE3"/>
<dbReference type="InterPro" id="IPR035979">
    <property type="entry name" value="RBD_domain_sf"/>
</dbReference>
<dbReference type="CDD" id="cd12276">
    <property type="entry name" value="RRM2_MEI2_EAR1_like"/>
    <property type="match status" value="1"/>
</dbReference>
<evidence type="ECO:0000256" key="1">
    <source>
        <dbReference type="ARBA" id="ARBA00022884"/>
    </source>
</evidence>
<feature type="compositionally biased region" description="Basic and acidic residues" evidence="3">
    <location>
        <begin position="392"/>
        <end position="407"/>
    </location>
</feature>
<dbReference type="InterPro" id="IPR000504">
    <property type="entry name" value="RRM_dom"/>
</dbReference>
<dbReference type="SMART" id="SM00360">
    <property type="entry name" value="RRM"/>
    <property type="match status" value="1"/>
</dbReference>
<dbReference type="SUPFAM" id="SSF54928">
    <property type="entry name" value="RNA-binding domain, RBD"/>
    <property type="match status" value="2"/>
</dbReference>
<feature type="compositionally biased region" description="Pro residues" evidence="3">
    <location>
        <begin position="429"/>
        <end position="444"/>
    </location>
</feature>
<sequence length="600" mass="64096">MNRHHPYGGYDNHRGGSQGGPGPDRSHRGGGGGGGGNRGRGYGRGRGGGSGGSGYNSGGAGGYDTSMSYSAYDQTPDASYGAYGDQQTTPSTYFNNNAYGSSSSSQYGGYNQGYAKFEDGLAPDEDNFGRAKKQGRKDRDDKVHDSIIEERIQRERPCRTLFIRNIKYETNSGDVRRQFEEHGDIKTFFDLISTRGMVFVTYFDLRAAERARERLQGSEISGRPIDVHYSLPRDDRDNDKNSLQGCLQVTLKNSASGMPIDDNEVRRKFQQFGDVKSVQPVGDRIDSRYIEYYDTRACDEAHDRLRHQGLQDGVMDIVFAWDPNEGGAQGSQSRRGGSNRGGGGGGGGGGEGYNDWDDGSSKRGRSNRGGRGRGRGRDSYDDDYERGGGNYGRDREVRGGRGGRYEDDYGGGGRGGYGSGPDYAVPTFSQPPPVAPPVTMPSMPPASTDDRLEQARKVQQPAGAPTPPNVPPSVMPNMHMHMQPPPGGQGALGQAPFPGMMPTYGVPPPQGPPATTSTPQPPAGAGATPATSLSNLPPNILALLQNAQQHGSPGMPPPPGMQGAPFSMPPMMGSSPPNGPGASGNYQQLMSTYLHPPKRP</sequence>
<dbReference type="GO" id="GO:0003723">
    <property type="term" value="F:RNA binding"/>
    <property type="evidence" value="ECO:0007669"/>
    <property type="project" value="UniProtKB-UniRule"/>
</dbReference>
<gene>
    <name evidence="5" type="ORF">BDP27DRAFT_1316387</name>
</gene>
<dbReference type="EMBL" id="JADNRY010000011">
    <property type="protein sequence ID" value="KAF9075045.1"/>
    <property type="molecule type" value="Genomic_DNA"/>
</dbReference>
<evidence type="ECO:0000313" key="6">
    <source>
        <dbReference type="Proteomes" id="UP000772434"/>
    </source>
</evidence>
<organism evidence="5 6">
    <name type="scientific">Rhodocollybia butyracea</name>
    <dbReference type="NCBI Taxonomy" id="206335"/>
    <lineage>
        <taxon>Eukaryota</taxon>
        <taxon>Fungi</taxon>
        <taxon>Dikarya</taxon>
        <taxon>Basidiomycota</taxon>
        <taxon>Agaricomycotina</taxon>
        <taxon>Agaricomycetes</taxon>
        <taxon>Agaricomycetidae</taxon>
        <taxon>Agaricales</taxon>
        <taxon>Marasmiineae</taxon>
        <taxon>Omphalotaceae</taxon>
        <taxon>Rhodocollybia</taxon>
    </lineage>
</organism>
<protein>
    <recommendedName>
        <fullName evidence="4">RRM domain-containing protein</fullName>
    </recommendedName>
</protein>
<evidence type="ECO:0000256" key="2">
    <source>
        <dbReference type="PROSITE-ProRule" id="PRU00176"/>
    </source>
</evidence>
<evidence type="ECO:0000259" key="4">
    <source>
        <dbReference type="PROSITE" id="PS50102"/>
    </source>
</evidence>